<evidence type="ECO:0000313" key="15">
    <source>
        <dbReference type="Proteomes" id="UP000036987"/>
    </source>
</evidence>
<keyword evidence="12" id="KW-0411">Iron-sulfur</keyword>
<comment type="cofactor">
    <cofactor evidence="1">
        <name>[4Fe-4S] cluster</name>
        <dbReference type="ChEBI" id="CHEBI:49883"/>
    </cofactor>
</comment>
<keyword evidence="5" id="KW-0698">rRNA processing</keyword>
<dbReference type="PANTHER" id="PTHR30544">
    <property type="entry name" value="23S RRNA METHYLTRANSFERASE"/>
    <property type="match status" value="1"/>
</dbReference>
<dbReference type="AlphaFoldDB" id="A0A0K9Q089"/>
<dbReference type="PROSITE" id="PS51918">
    <property type="entry name" value="RADICAL_SAM"/>
    <property type="match status" value="1"/>
</dbReference>
<keyword evidence="10" id="KW-0479">Metal-binding</keyword>
<dbReference type="STRING" id="29655.A0A0K9Q089"/>
<dbReference type="CDD" id="cd01335">
    <property type="entry name" value="Radical_SAM"/>
    <property type="match status" value="1"/>
</dbReference>
<dbReference type="InterPro" id="IPR040072">
    <property type="entry name" value="Methyltransferase_A"/>
</dbReference>
<dbReference type="Gene3D" id="3.20.20.70">
    <property type="entry name" value="Aldolase class I"/>
    <property type="match status" value="1"/>
</dbReference>
<keyword evidence="11" id="KW-0408">Iron</keyword>
<evidence type="ECO:0000256" key="8">
    <source>
        <dbReference type="ARBA" id="ARBA00022691"/>
    </source>
</evidence>
<dbReference type="InterPro" id="IPR048641">
    <property type="entry name" value="RlmN_N"/>
</dbReference>
<evidence type="ECO:0000256" key="12">
    <source>
        <dbReference type="ARBA" id="ARBA00023014"/>
    </source>
</evidence>
<dbReference type="SFLD" id="SFLDS00029">
    <property type="entry name" value="Radical_SAM"/>
    <property type="match status" value="1"/>
</dbReference>
<evidence type="ECO:0000256" key="4">
    <source>
        <dbReference type="ARBA" id="ARBA00022490"/>
    </source>
</evidence>
<dbReference type="OrthoDB" id="496065at2759"/>
<dbReference type="GO" id="GO:0005737">
    <property type="term" value="C:cytoplasm"/>
    <property type="evidence" value="ECO:0007669"/>
    <property type="project" value="UniProtKB-SubCell"/>
</dbReference>
<dbReference type="GO" id="GO:0046872">
    <property type="term" value="F:metal ion binding"/>
    <property type="evidence" value="ECO:0007669"/>
    <property type="project" value="UniProtKB-KW"/>
</dbReference>
<evidence type="ECO:0000259" key="13">
    <source>
        <dbReference type="PROSITE" id="PS51918"/>
    </source>
</evidence>
<keyword evidence="9" id="KW-0819">tRNA processing</keyword>
<feature type="domain" description="Radical SAM core" evidence="13">
    <location>
        <begin position="142"/>
        <end position="372"/>
    </location>
</feature>
<dbReference type="PANTHER" id="PTHR30544:SF5">
    <property type="entry name" value="RADICAL SAM CORE DOMAIN-CONTAINING PROTEIN"/>
    <property type="match status" value="1"/>
</dbReference>
<dbReference type="EMBL" id="LFYR01000514">
    <property type="protein sequence ID" value="KMZ73917.1"/>
    <property type="molecule type" value="Genomic_DNA"/>
</dbReference>
<dbReference type="InterPro" id="IPR004383">
    <property type="entry name" value="rRNA_lsu_MTrfase_RlmN/Cfr"/>
</dbReference>
<comment type="subcellular location">
    <subcellularLocation>
        <location evidence="2">Cytoplasm</location>
    </subcellularLocation>
</comment>
<evidence type="ECO:0000256" key="9">
    <source>
        <dbReference type="ARBA" id="ARBA00022694"/>
    </source>
</evidence>
<dbReference type="InterPro" id="IPR007197">
    <property type="entry name" value="rSAM"/>
</dbReference>
<evidence type="ECO:0000256" key="1">
    <source>
        <dbReference type="ARBA" id="ARBA00001966"/>
    </source>
</evidence>
<evidence type="ECO:0000256" key="3">
    <source>
        <dbReference type="ARBA" id="ARBA00022485"/>
    </source>
</evidence>
<dbReference type="Pfam" id="PF21016">
    <property type="entry name" value="RlmN_N"/>
    <property type="match status" value="1"/>
</dbReference>
<gene>
    <name evidence="14" type="ORF">ZOSMA_13G01250</name>
</gene>
<keyword evidence="3" id="KW-0004">4Fe-4S</keyword>
<dbReference type="InterPro" id="IPR058240">
    <property type="entry name" value="rSAM_sf"/>
</dbReference>
<evidence type="ECO:0000256" key="10">
    <source>
        <dbReference type="ARBA" id="ARBA00022723"/>
    </source>
</evidence>
<dbReference type="GO" id="GO:0030488">
    <property type="term" value="P:tRNA methylation"/>
    <property type="evidence" value="ECO:0000318"/>
    <property type="project" value="GO_Central"/>
</dbReference>
<dbReference type="InterPro" id="IPR013785">
    <property type="entry name" value="Aldolase_TIM"/>
</dbReference>
<dbReference type="Proteomes" id="UP000036987">
    <property type="component" value="Unassembled WGS sequence"/>
</dbReference>
<evidence type="ECO:0000313" key="14">
    <source>
        <dbReference type="EMBL" id="KMZ73917.1"/>
    </source>
</evidence>
<dbReference type="SFLD" id="SFLDG01062">
    <property type="entry name" value="methyltransferase_(Class_A)"/>
    <property type="match status" value="1"/>
</dbReference>
<dbReference type="GO" id="GO:0051539">
    <property type="term" value="F:4 iron, 4 sulfur cluster binding"/>
    <property type="evidence" value="ECO:0007669"/>
    <property type="project" value="UniProtKB-KW"/>
</dbReference>
<dbReference type="Gene3D" id="1.10.150.530">
    <property type="match status" value="1"/>
</dbReference>
<dbReference type="InterPro" id="IPR027492">
    <property type="entry name" value="RNA_MTrfase_RlmN"/>
</dbReference>
<evidence type="ECO:0000256" key="7">
    <source>
        <dbReference type="ARBA" id="ARBA00022679"/>
    </source>
</evidence>
<dbReference type="SUPFAM" id="SSF102114">
    <property type="entry name" value="Radical SAM enzymes"/>
    <property type="match status" value="1"/>
</dbReference>
<organism evidence="14 15">
    <name type="scientific">Zostera marina</name>
    <name type="common">Eelgrass</name>
    <dbReference type="NCBI Taxonomy" id="29655"/>
    <lineage>
        <taxon>Eukaryota</taxon>
        <taxon>Viridiplantae</taxon>
        <taxon>Streptophyta</taxon>
        <taxon>Embryophyta</taxon>
        <taxon>Tracheophyta</taxon>
        <taxon>Spermatophyta</taxon>
        <taxon>Magnoliopsida</taxon>
        <taxon>Liliopsida</taxon>
        <taxon>Zosteraceae</taxon>
        <taxon>Zostera</taxon>
    </lineage>
</organism>
<accession>A0A0K9Q089</accession>
<evidence type="ECO:0000256" key="6">
    <source>
        <dbReference type="ARBA" id="ARBA00022603"/>
    </source>
</evidence>
<keyword evidence="6 14" id="KW-0489">Methyltransferase</keyword>
<dbReference type="GO" id="GO:0070475">
    <property type="term" value="P:rRNA base methylation"/>
    <property type="evidence" value="ECO:0000318"/>
    <property type="project" value="GO_Central"/>
</dbReference>
<evidence type="ECO:0000256" key="2">
    <source>
        <dbReference type="ARBA" id="ARBA00004496"/>
    </source>
</evidence>
<dbReference type="HAMAP" id="MF_01849">
    <property type="entry name" value="RNA_methyltr_RlmN"/>
    <property type="match status" value="1"/>
</dbReference>
<dbReference type="Pfam" id="PF04055">
    <property type="entry name" value="Radical_SAM"/>
    <property type="match status" value="1"/>
</dbReference>
<keyword evidence="8" id="KW-0949">S-adenosyl-L-methionine</keyword>
<comment type="caution">
    <text evidence="14">The sequence shown here is derived from an EMBL/GenBank/DDBJ whole genome shotgun (WGS) entry which is preliminary data.</text>
</comment>
<dbReference type="OMA" id="GTIKWAM"/>
<keyword evidence="7 14" id="KW-0808">Transferase</keyword>
<protein>
    <submittedName>
        <fullName evidence="14">Ribosomal RNA large subunit methyltransferase N</fullName>
    </submittedName>
</protein>
<reference evidence="15" key="1">
    <citation type="journal article" date="2016" name="Nature">
        <title>The genome of the seagrass Zostera marina reveals angiosperm adaptation to the sea.</title>
        <authorList>
            <person name="Olsen J.L."/>
            <person name="Rouze P."/>
            <person name="Verhelst B."/>
            <person name="Lin Y.-C."/>
            <person name="Bayer T."/>
            <person name="Collen J."/>
            <person name="Dattolo E."/>
            <person name="De Paoli E."/>
            <person name="Dittami S."/>
            <person name="Maumus F."/>
            <person name="Michel G."/>
            <person name="Kersting A."/>
            <person name="Lauritano C."/>
            <person name="Lohaus R."/>
            <person name="Toepel M."/>
            <person name="Tonon T."/>
            <person name="Vanneste K."/>
            <person name="Amirebrahimi M."/>
            <person name="Brakel J."/>
            <person name="Bostroem C."/>
            <person name="Chovatia M."/>
            <person name="Grimwood J."/>
            <person name="Jenkins J.W."/>
            <person name="Jueterbock A."/>
            <person name="Mraz A."/>
            <person name="Stam W.T."/>
            <person name="Tice H."/>
            <person name="Bornberg-Bauer E."/>
            <person name="Green P.J."/>
            <person name="Pearson G.A."/>
            <person name="Procaccini G."/>
            <person name="Duarte C.M."/>
            <person name="Schmutz J."/>
            <person name="Reusch T.B.H."/>
            <person name="Van de Peer Y."/>
        </authorList>
    </citation>
    <scope>NUCLEOTIDE SEQUENCE [LARGE SCALE GENOMIC DNA]</scope>
    <source>
        <strain evidence="15">cv. Finnish</strain>
    </source>
</reference>
<keyword evidence="15" id="KW-1185">Reference proteome</keyword>
<name>A0A0K9Q089_ZOSMR</name>
<proteinExistence type="inferred from homology"/>
<dbReference type="NCBIfam" id="TIGR00048">
    <property type="entry name" value="rRNA_mod_RlmN"/>
    <property type="match status" value="1"/>
</dbReference>
<dbReference type="SFLD" id="SFLDF00275">
    <property type="entry name" value="adenosine_C2_methyltransferase"/>
    <property type="match status" value="1"/>
</dbReference>
<evidence type="ECO:0000256" key="5">
    <source>
        <dbReference type="ARBA" id="ARBA00022552"/>
    </source>
</evidence>
<dbReference type="FunFam" id="3.20.20.70:FF:000014">
    <property type="entry name" value="Probable dual-specificity RNA methyltransferase RlmN"/>
    <property type="match status" value="1"/>
</dbReference>
<sequence length="406" mass="44685">MATTFQHACSVPLARALVRSRAIPVSALTLSTPSRSPLSDSRVLLGLSEEELRQLATGLGQQSYRGKQVHHLMYKSKAKDVESFSHLPQAFRDALKEAGWKVGRSPVHKSVMAADGTIKILLKLEDNRLIETVGIPIDNGKGPYRLTACVSSQVGCPLKCSFCATGKGGYSRNLRSHEIVEQVLAIEEIFNHRVTNVVFMGMGEPMLNLKSVLEAHRCLNKEVQIGQRMMTISTVGVPNTIKMLASHKLQSTLAVSLHAPNQKLRETIVPSAKSYPLNALMSDCKEYFLTTGRRVSFEYTLLAGVNDEVDHANELAELLHAYGSGYHVNLIPFNPIDDSEFRRPYKKSVLAFAAALETRKVTVSIRQTRGLDAGAACGQLRNEFQKKPIAEEESQSTTTELQLVSA</sequence>
<dbReference type="PIRSF" id="PIRSF006004">
    <property type="entry name" value="CHP00048"/>
    <property type="match status" value="1"/>
</dbReference>
<evidence type="ECO:0000256" key="11">
    <source>
        <dbReference type="ARBA" id="ARBA00023004"/>
    </source>
</evidence>
<keyword evidence="4" id="KW-0963">Cytoplasm</keyword>
<dbReference type="GO" id="GO:0008173">
    <property type="term" value="F:RNA methyltransferase activity"/>
    <property type="evidence" value="ECO:0007669"/>
    <property type="project" value="InterPro"/>
</dbReference>